<dbReference type="PANTHER" id="PTHR13341">
    <property type="entry name" value="MIR-INTERACTING SAPOSIN-LIKE PROTEIN"/>
    <property type="match status" value="1"/>
</dbReference>
<dbReference type="InterPro" id="IPR042415">
    <property type="entry name" value="CNPY"/>
</dbReference>
<dbReference type="GO" id="GO:0005783">
    <property type="term" value="C:endoplasmic reticulum"/>
    <property type="evidence" value="ECO:0007669"/>
    <property type="project" value="TreeGrafter"/>
</dbReference>
<evidence type="ECO:0000256" key="1">
    <source>
        <dbReference type="ARBA" id="ARBA00007285"/>
    </source>
</evidence>
<accession>A0A4U1FIF5</accession>
<dbReference type="PANTHER" id="PTHR13341:SF4">
    <property type="entry name" value="CANOPY FGF SIGNALING REGULATOR 1"/>
    <property type="match status" value="1"/>
</dbReference>
<gene>
    <name evidence="3" type="ORF">EI555_007404</name>
</gene>
<protein>
    <recommendedName>
        <fullName evidence="2">DUF3456 domain-containing protein</fullName>
    </recommendedName>
</protein>
<proteinExistence type="inferred from homology"/>
<dbReference type="InterPro" id="IPR021852">
    <property type="entry name" value="DUF3456"/>
</dbReference>
<feature type="domain" description="DUF3456" evidence="2">
    <location>
        <begin position="66"/>
        <end position="169"/>
    </location>
</feature>
<organism evidence="3 4">
    <name type="scientific">Monodon monoceros</name>
    <name type="common">Narwhal</name>
    <name type="synonym">Ceratodon monodon</name>
    <dbReference type="NCBI Taxonomy" id="40151"/>
    <lineage>
        <taxon>Eukaryota</taxon>
        <taxon>Metazoa</taxon>
        <taxon>Chordata</taxon>
        <taxon>Craniata</taxon>
        <taxon>Vertebrata</taxon>
        <taxon>Euteleostomi</taxon>
        <taxon>Mammalia</taxon>
        <taxon>Eutheria</taxon>
        <taxon>Laurasiatheria</taxon>
        <taxon>Artiodactyla</taxon>
        <taxon>Whippomorpha</taxon>
        <taxon>Cetacea</taxon>
        <taxon>Odontoceti</taxon>
        <taxon>Monodontidae</taxon>
        <taxon>Monodon</taxon>
    </lineage>
</organism>
<dbReference type="AlphaFoldDB" id="A0A4U1FIF5"/>
<evidence type="ECO:0000313" key="4">
    <source>
        <dbReference type="Proteomes" id="UP000308365"/>
    </source>
</evidence>
<dbReference type="EMBL" id="RWIC01000111">
    <property type="protein sequence ID" value="TKC49675.1"/>
    <property type="molecule type" value="Genomic_DNA"/>
</dbReference>
<dbReference type="Pfam" id="PF11938">
    <property type="entry name" value="DUF3456"/>
    <property type="match status" value="1"/>
</dbReference>
<reference evidence="4" key="1">
    <citation type="journal article" date="2019" name="IScience">
        <title>Narwhal Genome Reveals Long-Term Low Genetic Diversity despite Current Large Abundance Size.</title>
        <authorList>
            <person name="Westbury M.V."/>
            <person name="Petersen B."/>
            <person name="Garde E."/>
            <person name="Heide-Jorgensen M.P."/>
            <person name="Lorenzen E.D."/>
        </authorList>
    </citation>
    <scope>NUCLEOTIDE SEQUENCE [LARGE SCALE GENOMIC DNA]</scope>
</reference>
<dbReference type="Proteomes" id="UP000308365">
    <property type="component" value="Unassembled WGS sequence"/>
</dbReference>
<comment type="caution">
    <text evidence="3">The sequence shown here is derived from an EMBL/GenBank/DDBJ whole genome shotgun (WGS) entry which is preliminary data.</text>
</comment>
<evidence type="ECO:0000313" key="3">
    <source>
        <dbReference type="EMBL" id="TKC49675.1"/>
    </source>
</evidence>
<comment type="similarity">
    <text evidence="1">Belongs to the canopy family.</text>
</comment>
<evidence type="ECO:0000259" key="2">
    <source>
        <dbReference type="Pfam" id="PF11938"/>
    </source>
</evidence>
<sequence length="198" mass="22933">MEAGYINIGEIEFICDSAPFTMVVMQTSYFDQQRVEREKARRGRGRGASAAPLADEFPPFFGFSPQIPLAQSEAFLTDLLDKVCERMNDYKLEEDPVTKEKTFKRFAPRKGDKIYEEFLKFSFYSDAYRHLKFSCETIREEYEDEIFSLIAQEAHCLADKLCSEKPGEAEECMKRITFVDFDTNRLGRKAFDSVIGKK</sequence>
<name>A0A4U1FIF5_MONMO</name>